<dbReference type="Pfam" id="PF00326">
    <property type="entry name" value="Peptidase_S9"/>
    <property type="match status" value="1"/>
</dbReference>
<dbReference type="InterPro" id="IPR001375">
    <property type="entry name" value="Peptidase_S9_cat"/>
</dbReference>
<dbReference type="Proteomes" id="UP000712007">
    <property type="component" value="Unassembled WGS sequence"/>
</dbReference>
<accession>A0A940IEN6</accession>
<dbReference type="AlphaFoldDB" id="A0A940IEN6"/>
<dbReference type="InterPro" id="IPR050261">
    <property type="entry name" value="FrsA_esterase"/>
</dbReference>
<protein>
    <submittedName>
        <fullName evidence="3">Alpha/beta fold hydrolase</fullName>
    </submittedName>
</protein>
<dbReference type="SUPFAM" id="SSF53474">
    <property type="entry name" value="alpha/beta-Hydrolases"/>
    <property type="match status" value="1"/>
</dbReference>
<proteinExistence type="predicted"/>
<evidence type="ECO:0000256" key="1">
    <source>
        <dbReference type="ARBA" id="ARBA00022801"/>
    </source>
</evidence>
<dbReference type="EMBL" id="JADIMV010000071">
    <property type="protein sequence ID" value="MBO8439829.1"/>
    <property type="molecule type" value="Genomic_DNA"/>
</dbReference>
<dbReference type="GO" id="GO:0008236">
    <property type="term" value="F:serine-type peptidase activity"/>
    <property type="evidence" value="ECO:0007669"/>
    <property type="project" value="InterPro"/>
</dbReference>
<keyword evidence="1 3" id="KW-0378">Hydrolase</keyword>
<sequence length="317" mass="35593">MRDRQICRSRHKAVATAALVCLLVISVTDVYAIKQDRKYIRRPQNIGLIYKDLNVKTEDGYRIETWFFPAQAMPDSSAASDTPLPYATIDTQRRPTVVICNGDAGNMSYIQLFMAMVYTANGLNVVTFDWRGFGESDEFPMDSNYLCYTEMLSYYEAVIEAVAAQPEVDTESIYLLGWSTGAYLSMMTAGTGDNVRGCILRGTPSSFTDAIPLLMSVKGKGKDNLLVPADFPVERMPLNLAPDFHKAIMLIAGSEDERTPQWMSERIYEALPDDAFKRLLVVHGAKHGGMDAPEIVAQEEFFNRTLDFIHDAQKHRQ</sequence>
<reference evidence="3" key="2">
    <citation type="journal article" date="2021" name="PeerJ">
        <title>Extensive microbial diversity within the chicken gut microbiome revealed by metagenomics and culture.</title>
        <authorList>
            <person name="Gilroy R."/>
            <person name="Ravi A."/>
            <person name="Getino M."/>
            <person name="Pursley I."/>
            <person name="Horton D.L."/>
            <person name="Alikhan N.F."/>
            <person name="Baker D."/>
            <person name="Gharbi K."/>
            <person name="Hall N."/>
            <person name="Watson M."/>
            <person name="Adriaenssens E.M."/>
            <person name="Foster-Nyarko E."/>
            <person name="Jarju S."/>
            <person name="Secka A."/>
            <person name="Antonio M."/>
            <person name="Oren A."/>
            <person name="Chaudhuri R.R."/>
            <person name="La Ragione R."/>
            <person name="Hildebrand F."/>
            <person name="Pallen M.J."/>
        </authorList>
    </citation>
    <scope>NUCLEOTIDE SEQUENCE</scope>
    <source>
        <strain evidence="3">3924</strain>
    </source>
</reference>
<evidence type="ECO:0000313" key="4">
    <source>
        <dbReference type="Proteomes" id="UP000712007"/>
    </source>
</evidence>
<comment type="caution">
    <text evidence="3">The sequence shown here is derived from an EMBL/GenBank/DDBJ whole genome shotgun (WGS) entry which is preliminary data.</text>
</comment>
<evidence type="ECO:0000259" key="2">
    <source>
        <dbReference type="Pfam" id="PF00326"/>
    </source>
</evidence>
<dbReference type="PANTHER" id="PTHR22946">
    <property type="entry name" value="DIENELACTONE HYDROLASE DOMAIN-CONTAINING PROTEIN-RELATED"/>
    <property type="match status" value="1"/>
</dbReference>
<dbReference type="GO" id="GO:0052689">
    <property type="term" value="F:carboxylic ester hydrolase activity"/>
    <property type="evidence" value="ECO:0007669"/>
    <property type="project" value="UniProtKB-ARBA"/>
</dbReference>
<name>A0A940IEN6_9BACT</name>
<reference evidence="3" key="1">
    <citation type="submission" date="2020-10" db="EMBL/GenBank/DDBJ databases">
        <authorList>
            <person name="Gilroy R."/>
        </authorList>
    </citation>
    <scope>NUCLEOTIDE SEQUENCE</scope>
    <source>
        <strain evidence="3">3924</strain>
    </source>
</reference>
<gene>
    <name evidence="3" type="ORF">IAC51_04175</name>
</gene>
<feature type="domain" description="Peptidase S9 prolyl oligopeptidase catalytic" evidence="2">
    <location>
        <begin position="116"/>
        <end position="308"/>
    </location>
</feature>
<dbReference type="Gene3D" id="3.40.50.1820">
    <property type="entry name" value="alpha/beta hydrolase"/>
    <property type="match status" value="1"/>
</dbReference>
<dbReference type="InterPro" id="IPR029058">
    <property type="entry name" value="AB_hydrolase_fold"/>
</dbReference>
<dbReference type="PANTHER" id="PTHR22946:SF9">
    <property type="entry name" value="POLYKETIDE TRANSFERASE AF380"/>
    <property type="match status" value="1"/>
</dbReference>
<dbReference type="GO" id="GO:0006508">
    <property type="term" value="P:proteolysis"/>
    <property type="evidence" value="ECO:0007669"/>
    <property type="project" value="InterPro"/>
</dbReference>
<organism evidence="3 4">
    <name type="scientific">Candidatus Aphodosoma intestinipullorum</name>
    <dbReference type="NCBI Taxonomy" id="2840674"/>
    <lineage>
        <taxon>Bacteria</taxon>
        <taxon>Pseudomonadati</taxon>
        <taxon>Bacteroidota</taxon>
        <taxon>Bacteroidia</taxon>
        <taxon>Bacteroidales</taxon>
        <taxon>Candidatus Aphodosoma</taxon>
    </lineage>
</organism>
<evidence type="ECO:0000313" key="3">
    <source>
        <dbReference type="EMBL" id="MBO8439829.1"/>
    </source>
</evidence>